<dbReference type="InterPro" id="IPR008948">
    <property type="entry name" value="L-Aspartase-like"/>
</dbReference>
<keyword evidence="1 2" id="KW-0456">Lyase</keyword>
<organism evidence="2 3">
    <name type="scientific">Staphylococcus pseudintermedius</name>
    <dbReference type="NCBI Taxonomy" id="283734"/>
    <lineage>
        <taxon>Bacteria</taxon>
        <taxon>Bacillati</taxon>
        <taxon>Bacillota</taxon>
        <taxon>Bacilli</taxon>
        <taxon>Bacillales</taxon>
        <taxon>Staphylococcaceae</taxon>
        <taxon>Staphylococcus</taxon>
        <taxon>Staphylococcus intermedius group</taxon>
    </lineage>
</organism>
<dbReference type="SUPFAM" id="SSF48557">
    <property type="entry name" value="L-aspartase-like"/>
    <property type="match status" value="1"/>
</dbReference>
<dbReference type="AlphaFoldDB" id="A0A317Z3F8"/>
<dbReference type="GO" id="GO:0044208">
    <property type="term" value="P:'de novo' AMP biosynthetic process"/>
    <property type="evidence" value="ECO:0007669"/>
    <property type="project" value="TreeGrafter"/>
</dbReference>
<accession>A0A317Z3F8</accession>
<dbReference type="GO" id="GO:0004018">
    <property type="term" value="F:N6-(1,2-dicarboxyethyl)AMP AMP-lyase (fumarate-forming) activity"/>
    <property type="evidence" value="ECO:0007669"/>
    <property type="project" value="TreeGrafter"/>
</dbReference>
<sequence length="63" mass="7653">MIERYSREEMAQIWTDQNRYEAWLEVEILASEAWSELGYIPKEDVKKIRQHARVDVDRAKEIE</sequence>
<evidence type="ECO:0000313" key="3">
    <source>
        <dbReference type="Proteomes" id="UP000246351"/>
    </source>
</evidence>
<evidence type="ECO:0000256" key="1">
    <source>
        <dbReference type="ARBA" id="ARBA00023239"/>
    </source>
</evidence>
<dbReference type="Gene3D" id="1.10.275.10">
    <property type="entry name" value="Fumarase/aspartase (N-terminal domain)"/>
    <property type="match status" value="1"/>
</dbReference>
<reference evidence="2 3" key="1">
    <citation type="journal article" date="2018" name="Vet. Microbiol.">
        <title>Clonal diversity and geographic distribution of methicillin-resistant Staphylococcus pseudintermedius from Australian animals: Discovery of novel sequence types.</title>
        <authorList>
            <person name="Worthing K.A."/>
            <person name="Abraham S."/>
            <person name="Coombs G.W."/>
            <person name="Pang S."/>
            <person name="Saputra S."/>
            <person name="Jordan D."/>
            <person name="Trott D.J."/>
            <person name="Norris J.M."/>
        </authorList>
    </citation>
    <scope>NUCLEOTIDE SEQUENCE [LARGE SCALE GENOMIC DNA]</scope>
    <source>
        <strain evidence="2 3">ST71 3</strain>
    </source>
</reference>
<protein>
    <submittedName>
        <fullName evidence="2">Adenylosuccinate lyase</fullName>
        <ecNumber evidence="2">4.3.2.2</ecNumber>
    </submittedName>
</protein>
<name>A0A317Z3F8_STAPS</name>
<dbReference type="GO" id="GO:0070626">
    <property type="term" value="F:(S)-2-(5-amino-1-(5-phospho-D-ribosyl)imidazole-4-carboxamido) succinate lyase (fumarate-forming) activity"/>
    <property type="evidence" value="ECO:0007669"/>
    <property type="project" value="TreeGrafter"/>
</dbReference>
<dbReference type="Proteomes" id="UP000246351">
    <property type="component" value="Unassembled WGS sequence"/>
</dbReference>
<evidence type="ECO:0000313" key="2">
    <source>
        <dbReference type="EMBL" id="PWZ93137.1"/>
    </source>
</evidence>
<dbReference type="GO" id="GO:0005829">
    <property type="term" value="C:cytosol"/>
    <property type="evidence" value="ECO:0007669"/>
    <property type="project" value="TreeGrafter"/>
</dbReference>
<dbReference type="PANTHER" id="PTHR43172">
    <property type="entry name" value="ADENYLOSUCCINATE LYASE"/>
    <property type="match status" value="1"/>
</dbReference>
<feature type="non-terminal residue" evidence="2">
    <location>
        <position position="63"/>
    </location>
</feature>
<dbReference type="PANTHER" id="PTHR43172:SF1">
    <property type="entry name" value="ADENYLOSUCCINATE LYASE"/>
    <property type="match status" value="1"/>
</dbReference>
<dbReference type="EMBL" id="QEIV01002683">
    <property type="protein sequence ID" value="PWZ93137.1"/>
    <property type="molecule type" value="Genomic_DNA"/>
</dbReference>
<proteinExistence type="predicted"/>
<gene>
    <name evidence="2" type="ORF">DD924_20700</name>
</gene>
<comment type="caution">
    <text evidence="2">The sequence shown here is derived from an EMBL/GenBank/DDBJ whole genome shotgun (WGS) entry which is preliminary data.</text>
</comment>
<dbReference type="EC" id="4.3.2.2" evidence="2"/>
<dbReference type="InterPro" id="IPR024083">
    <property type="entry name" value="Fumarase/histidase_N"/>
</dbReference>